<keyword evidence="3" id="KW-1185">Reference proteome</keyword>
<accession>A0ABQ5TKM3</accession>
<dbReference type="InterPro" id="IPR045155">
    <property type="entry name" value="Beta-lactam_cat"/>
</dbReference>
<sequence length="290" mass="32044">MVNKSLKNKLSLILSSVLFSLFIGLSINGFASEKSSGFSSLEEDVESIIGDNTNYSVFISTKDGDIGIEEEKVYSSASTIKVPILMEALLQGEQGIINLDEKITVSDSDITSGGGIIRHMSANQTLSLRDLLYLMITQSDNTATNMIIERVGMDSVNQTIAEMGAEDTILQRYMMESVRPNDNLTSAKDMATIMQSAFESDILSSENKEEFLRIMGEGILSHYRSDRHKDISNYSKGGSLGSTNVRHNIGMFTYQDEVVYVSVMSEDAELKSSRIVMAEIGERVMDYIVE</sequence>
<dbReference type="InterPro" id="IPR012338">
    <property type="entry name" value="Beta-lactam/transpept-like"/>
</dbReference>
<dbReference type="Gene3D" id="3.40.710.10">
    <property type="entry name" value="DD-peptidase/beta-lactamase superfamily"/>
    <property type="match status" value="1"/>
</dbReference>
<proteinExistence type="predicted"/>
<dbReference type="PANTHER" id="PTHR35333:SF3">
    <property type="entry name" value="BETA-LACTAMASE-TYPE TRANSPEPTIDASE FOLD CONTAINING PROTEIN"/>
    <property type="match status" value="1"/>
</dbReference>
<dbReference type="SUPFAM" id="SSF56601">
    <property type="entry name" value="beta-lactamase/transpeptidase-like"/>
    <property type="match status" value="1"/>
</dbReference>
<protein>
    <recommendedName>
        <fullName evidence="1">Beta-lactamase class A catalytic domain-containing protein</fullName>
    </recommendedName>
</protein>
<comment type="caution">
    <text evidence="2">The sequence shown here is derived from an EMBL/GenBank/DDBJ whole genome shotgun (WGS) entry which is preliminary data.</text>
</comment>
<dbReference type="PANTHER" id="PTHR35333">
    <property type="entry name" value="BETA-LACTAMASE"/>
    <property type="match status" value="1"/>
</dbReference>
<dbReference type="Pfam" id="PF13354">
    <property type="entry name" value="Beta-lactamase2"/>
    <property type="match status" value="1"/>
</dbReference>
<reference evidence="2 3" key="1">
    <citation type="submission" date="2023-02" db="EMBL/GenBank/DDBJ databases">
        <title>Oceanobacillus kimchii IFOP_LL358 isolated form Alexandrium catenella lab strain.</title>
        <authorList>
            <person name="Gajardo G."/>
            <person name="Ueki S."/>
            <person name="Maruyama F."/>
        </authorList>
    </citation>
    <scope>NUCLEOTIDE SEQUENCE [LARGE SCALE GENOMIC DNA]</scope>
    <source>
        <strain evidence="2 3">IFOP_LL358</strain>
    </source>
</reference>
<dbReference type="EMBL" id="BSKO01000001">
    <property type="protein sequence ID" value="GLO66707.1"/>
    <property type="molecule type" value="Genomic_DNA"/>
</dbReference>
<name>A0ABQ5TKM3_9BACI</name>
<organism evidence="2 3">
    <name type="scientific">Oceanobacillus kimchii</name>
    <dbReference type="NCBI Taxonomy" id="746691"/>
    <lineage>
        <taxon>Bacteria</taxon>
        <taxon>Bacillati</taxon>
        <taxon>Bacillota</taxon>
        <taxon>Bacilli</taxon>
        <taxon>Bacillales</taxon>
        <taxon>Bacillaceae</taxon>
        <taxon>Oceanobacillus</taxon>
    </lineage>
</organism>
<evidence type="ECO:0000313" key="3">
    <source>
        <dbReference type="Proteomes" id="UP001275436"/>
    </source>
</evidence>
<evidence type="ECO:0000313" key="2">
    <source>
        <dbReference type="EMBL" id="GLO66707.1"/>
    </source>
</evidence>
<gene>
    <name evidence="2" type="ORF">MACH08_24910</name>
</gene>
<dbReference type="InterPro" id="IPR000871">
    <property type="entry name" value="Beta-lactam_class-A"/>
</dbReference>
<feature type="domain" description="Beta-lactamase class A catalytic" evidence="1">
    <location>
        <begin position="62"/>
        <end position="264"/>
    </location>
</feature>
<dbReference type="Proteomes" id="UP001275436">
    <property type="component" value="Unassembled WGS sequence"/>
</dbReference>
<dbReference type="RefSeq" id="WP_317958204.1">
    <property type="nucleotide sequence ID" value="NZ_BSKO01000001.1"/>
</dbReference>
<evidence type="ECO:0000259" key="1">
    <source>
        <dbReference type="Pfam" id="PF13354"/>
    </source>
</evidence>